<comment type="catalytic activity">
    <reaction evidence="1">
        <text>dTDP-4-dehydro-6-deoxy-alpha-D-glucose = dTDP-4-dehydro-beta-L-rhamnose</text>
        <dbReference type="Rhea" id="RHEA:16969"/>
        <dbReference type="ChEBI" id="CHEBI:57649"/>
        <dbReference type="ChEBI" id="CHEBI:62830"/>
        <dbReference type="EC" id="5.1.3.13"/>
    </reaction>
</comment>
<evidence type="ECO:0000256" key="5">
    <source>
        <dbReference type="ARBA" id="ARBA00029758"/>
    </source>
</evidence>
<dbReference type="InterPro" id="IPR011051">
    <property type="entry name" value="RmlC_Cupin_sf"/>
</dbReference>
<evidence type="ECO:0000256" key="4">
    <source>
        <dbReference type="ARBA" id="ARBA00019595"/>
    </source>
</evidence>
<dbReference type="PANTHER" id="PTHR21047:SF2">
    <property type="entry name" value="THYMIDINE DIPHOSPHO-4-KETO-RHAMNOSE 3,5-EPIMERASE"/>
    <property type="match status" value="1"/>
</dbReference>
<sequence length="187" mass="20167">MTARFEIRQTPLAGLQLLRRLRLGDERGFLTRLFCAEELLAAGWDGPVAQINETGTGLRGTVRGLHFQHPPHGEVKLVTCTAGAVLDVAVDLREGSATFLKHFAVELSADNACSLLIPQGFAHGFQTLTDDVRMIYAHSAPFNAEAEGGLSCRDPAIGIDWPLPIVNLSARDAAHPKIADDYRGLAA</sequence>
<comment type="caution">
    <text evidence="8">The sequence shown here is derived from an EMBL/GenBank/DDBJ whole genome shotgun (WGS) entry which is preliminary data.</text>
</comment>
<evidence type="ECO:0000313" key="9">
    <source>
        <dbReference type="Proteomes" id="UP000759443"/>
    </source>
</evidence>
<dbReference type="SUPFAM" id="SSF51182">
    <property type="entry name" value="RmlC-like cupins"/>
    <property type="match status" value="1"/>
</dbReference>
<evidence type="ECO:0000256" key="7">
    <source>
        <dbReference type="ARBA" id="ARBA00033311"/>
    </source>
</evidence>
<reference evidence="8 9" key="1">
    <citation type="submission" date="2021-03" db="EMBL/GenBank/DDBJ databases">
        <title>Genomic Encyclopedia of Type Strains, Phase IV (KMG-IV): sequencing the most valuable type-strain genomes for metagenomic binning, comparative biology and taxonomic classification.</title>
        <authorList>
            <person name="Goeker M."/>
        </authorList>
    </citation>
    <scope>NUCLEOTIDE SEQUENCE [LARGE SCALE GENOMIC DNA]</scope>
    <source>
        <strain evidence="8 9">DSM 21600</strain>
    </source>
</reference>
<dbReference type="PANTHER" id="PTHR21047">
    <property type="entry name" value="DTDP-6-DEOXY-D-GLUCOSE-3,5 EPIMERASE"/>
    <property type="match status" value="1"/>
</dbReference>
<keyword evidence="8" id="KW-0413">Isomerase</keyword>
<evidence type="ECO:0000256" key="2">
    <source>
        <dbReference type="ARBA" id="ARBA00001997"/>
    </source>
</evidence>
<name>A0ABS4E0P2_9HYPH</name>
<organism evidence="8 9">
    <name type="scientific">Rhizobium halophytocola</name>
    <dbReference type="NCBI Taxonomy" id="735519"/>
    <lineage>
        <taxon>Bacteria</taxon>
        <taxon>Pseudomonadati</taxon>
        <taxon>Pseudomonadota</taxon>
        <taxon>Alphaproteobacteria</taxon>
        <taxon>Hyphomicrobiales</taxon>
        <taxon>Rhizobiaceae</taxon>
        <taxon>Rhizobium/Agrobacterium group</taxon>
        <taxon>Rhizobium</taxon>
    </lineage>
</organism>
<evidence type="ECO:0000256" key="1">
    <source>
        <dbReference type="ARBA" id="ARBA00001298"/>
    </source>
</evidence>
<keyword evidence="9" id="KW-1185">Reference proteome</keyword>
<proteinExistence type="predicted"/>
<dbReference type="InterPro" id="IPR014710">
    <property type="entry name" value="RmlC-like_jellyroll"/>
</dbReference>
<evidence type="ECO:0000256" key="3">
    <source>
        <dbReference type="ARBA" id="ARBA00012098"/>
    </source>
</evidence>
<dbReference type="Pfam" id="PF00908">
    <property type="entry name" value="dTDP_sugar_isom"/>
    <property type="match status" value="1"/>
</dbReference>
<dbReference type="EMBL" id="JAGGJU010000007">
    <property type="protein sequence ID" value="MBP1851508.1"/>
    <property type="molecule type" value="Genomic_DNA"/>
</dbReference>
<gene>
    <name evidence="8" type="ORF">J2Z17_002953</name>
</gene>
<dbReference type="Proteomes" id="UP000759443">
    <property type="component" value="Unassembled WGS sequence"/>
</dbReference>
<dbReference type="RefSeq" id="WP_209946287.1">
    <property type="nucleotide sequence ID" value="NZ_JAGGJU010000007.1"/>
</dbReference>
<protein>
    <recommendedName>
        <fullName evidence="4">dTDP-4-dehydrorhamnose 3,5-epimerase</fullName>
        <ecNumber evidence="3">5.1.3.13</ecNumber>
    </recommendedName>
    <alternativeName>
        <fullName evidence="6">Thymidine diphospho-4-keto-rhamnose 3,5-epimerase</fullName>
    </alternativeName>
    <alternativeName>
        <fullName evidence="5">dTDP-4-keto-6-deoxyglucose 3,5-epimerase</fullName>
    </alternativeName>
    <alternativeName>
        <fullName evidence="7">dTDP-6-deoxy-D-xylo-4-hexulose 3,5-epimerase</fullName>
    </alternativeName>
</protein>
<dbReference type="InterPro" id="IPR000888">
    <property type="entry name" value="RmlC-like"/>
</dbReference>
<dbReference type="GO" id="GO:0008830">
    <property type="term" value="F:dTDP-4-dehydrorhamnose 3,5-epimerase activity"/>
    <property type="evidence" value="ECO:0007669"/>
    <property type="project" value="UniProtKB-EC"/>
</dbReference>
<dbReference type="Gene3D" id="2.60.120.10">
    <property type="entry name" value="Jelly Rolls"/>
    <property type="match status" value="1"/>
</dbReference>
<dbReference type="CDD" id="cd00438">
    <property type="entry name" value="cupin_RmlC"/>
    <property type="match status" value="1"/>
</dbReference>
<accession>A0ABS4E0P2</accession>
<evidence type="ECO:0000313" key="8">
    <source>
        <dbReference type="EMBL" id="MBP1851508.1"/>
    </source>
</evidence>
<dbReference type="EC" id="5.1.3.13" evidence="3"/>
<evidence type="ECO:0000256" key="6">
    <source>
        <dbReference type="ARBA" id="ARBA00031424"/>
    </source>
</evidence>
<comment type="function">
    <text evidence="2">Catalyzes the epimerization of the C3' and C5'positions of dTDP-6-deoxy-D-xylo-4-hexulose, forming dTDP-6-deoxy-L-lyxo-4-hexulose.</text>
</comment>